<dbReference type="InterPro" id="IPR045851">
    <property type="entry name" value="AMP-bd_C_sf"/>
</dbReference>
<dbReference type="SUPFAM" id="SSF52777">
    <property type="entry name" value="CoA-dependent acyltransferases"/>
    <property type="match status" value="8"/>
</dbReference>
<dbReference type="NCBIfam" id="TIGR01733">
    <property type="entry name" value="AA-adenyl-dom"/>
    <property type="match status" value="3"/>
</dbReference>
<organism evidence="8 9">
    <name type="scientific">Cytobacillus dafuensis</name>
    <name type="common">Bacillus dafuensis</name>
    <dbReference type="NCBI Taxonomy" id="1742359"/>
    <lineage>
        <taxon>Bacteria</taxon>
        <taxon>Bacillati</taxon>
        <taxon>Bacillota</taxon>
        <taxon>Bacilli</taxon>
        <taxon>Bacillales</taxon>
        <taxon>Bacillaceae</taxon>
        <taxon>Cytobacillus</taxon>
    </lineage>
</organism>
<dbReference type="FunFam" id="3.40.50.12780:FF:000012">
    <property type="entry name" value="Non-ribosomal peptide synthetase"/>
    <property type="match status" value="2"/>
</dbReference>
<dbReference type="GO" id="GO:0043041">
    <property type="term" value="P:amino acid activation for nonribosomal peptide biosynthetic process"/>
    <property type="evidence" value="ECO:0007669"/>
    <property type="project" value="TreeGrafter"/>
</dbReference>
<reference evidence="9" key="1">
    <citation type="submission" date="2019-08" db="EMBL/GenBank/DDBJ databases">
        <authorList>
            <person name="Zheng X."/>
        </authorList>
    </citation>
    <scope>NUCLEOTIDE SEQUENCE [LARGE SCALE GENOMIC DNA]</scope>
    <source>
        <strain evidence="9">FJAT-25496</strain>
    </source>
</reference>
<dbReference type="Proteomes" id="UP000321555">
    <property type="component" value="Chromosome"/>
</dbReference>
<evidence type="ECO:0000256" key="5">
    <source>
        <dbReference type="ARBA" id="ARBA00022737"/>
    </source>
</evidence>
<dbReference type="Gene3D" id="3.30.300.30">
    <property type="match status" value="3"/>
</dbReference>
<dbReference type="PANTHER" id="PTHR45527:SF1">
    <property type="entry name" value="FATTY ACID SYNTHASE"/>
    <property type="match status" value="1"/>
</dbReference>
<dbReference type="RefSeq" id="WP_146846410.1">
    <property type="nucleotide sequence ID" value="NZ_CP042593.1"/>
</dbReference>
<dbReference type="InterPro" id="IPR036736">
    <property type="entry name" value="ACP-like_sf"/>
</dbReference>
<dbReference type="PROSITE" id="PS00455">
    <property type="entry name" value="AMP_BINDING"/>
    <property type="match status" value="3"/>
</dbReference>
<dbReference type="Gene3D" id="1.10.1200.10">
    <property type="entry name" value="ACP-like"/>
    <property type="match status" value="3"/>
</dbReference>
<protein>
    <submittedName>
        <fullName evidence="8">Amino acid adenylation domain-containing protein</fullName>
    </submittedName>
</protein>
<dbReference type="NCBIfam" id="TIGR01720">
    <property type="entry name" value="NRPS-para261"/>
    <property type="match status" value="1"/>
</dbReference>
<dbReference type="InterPro" id="IPR001242">
    <property type="entry name" value="Condensation_dom"/>
</dbReference>
<evidence type="ECO:0000256" key="2">
    <source>
        <dbReference type="ARBA" id="ARBA00006432"/>
    </source>
</evidence>
<dbReference type="InterPro" id="IPR010060">
    <property type="entry name" value="NRPS_synth"/>
</dbReference>
<dbReference type="GO" id="GO:0003824">
    <property type="term" value="F:catalytic activity"/>
    <property type="evidence" value="ECO:0007669"/>
    <property type="project" value="InterPro"/>
</dbReference>
<dbReference type="PROSITE" id="PS00012">
    <property type="entry name" value="PHOSPHOPANTETHEINE"/>
    <property type="match status" value="2"/>
</dbReference>
<dbReference type="SUPFAM" id="SSF47336">
    <property type="entry name" value="ACP-like"/>
    <property type="match status" value="3"/>
</dbReference>
<dbReference type="Gene3D" id="3.30.559.10">
    <property type="entry name" value="Chloramphenicol acetyltransferase-like domain"/>
    <property type="match status" value="4"/>
</dbReference>
<dbReference type="CDD" id="cd19534">
    <property type="entry name" value="E_NRPS"/>
    <property type="match status" value="1"/>
</dbReference>
<feature type="domain" description="Carrier" evidence="7">
    <location>
        <begin position="967"/>
        <end position="1042"/>
    </location>
</feature>
<evidence type="ECO:0000259" key="7">
    <source>
        <dbReference type="PROSITE" id="PS50075"/>
    </source>
</evidence>
<evidence type="ECO:0000313" key="8">
    <source>
        <dbReference type="EMBL" id="QED47026.1"/>
    </source>
</evidence>
<dbReference type="KEGG" id="bda:FSZ17_07090"/>
<evidence type="ECO:0000256" key="6">
    <source>
        <dbReference type="ARBA" id="ARBA00023194"/>
    </source>
</evidence>
<dbReference type="OrthoDB" id="9765680at2"/>
<dbReference type="FunFam" id="2.30.38.10:FF:000001">
    <property type="entry name" value="Non-ribosomal peptide synthetase PvdI"/>
    <property type="match status" value="2"/>
</dbReference>
<dbReference type="FunFam" id="3.40.50.980:FF:000002">
    <property type="entry name" value="Enterobactin synthetase component F"/>
    <property type="match status" value="1"/>
</dbReference>
<dbReference type="InterPro" id="IPR020845">
    <property type="entry name" value="AMP-binding_CS"/>
</dbReference>
<dbReference type="PANTHER" id="PTHR45527">
    <property type="entry name" value="NONRIBOSOMAL PEPTIDE SYNTHETASE"/>
    <property type="match status" value="1"/>
</dbReference>
<proteinExistence type="inferred from homology"/>
<dbReference type="InterPro" id="IPR009081">
    <property type="entry name" value="PP-bd_ACP"/>
</dbReference>
<dbReference type="InterPro" id="IPR006162">
    <property type="entry name" value="Ppantetheine_attach_site"/>
</dbReference>
<dbReference type="Pfam" id="PF00668">
    <property type="entry name" value="Condensation"/>
    <property type="match status" value="4"/>
</dbReference>
<accession>A0A5B8Z6K5</accession>
<evidence type="ECO:0000256" key="4">
    <source>
        <dbReference type="ARBA" id="ARBA00022553"/>
    </source>
</evidence>
<evidence type="ECO:0000313" key="9">
    <source>
        <dbReference type="Proteomes" id="UP000321555"/>
    </source>
</evidence>
<dbReference type="InterPro" id="IPR023213">
    <property type="entry name" value="CAT-like_dom_sf"/>
</dbReference>
<dbReference type="CDD" id="cd12117">
    <property type="entry name" value="A_NRPS_Srf_like"/>
    <property type="match status" value="1"/>
</dbReference>
<dbReference type="STRING" id="1742359.GCA_001439625_02285"/>
<dbReference type="FunFam" id="3.40.50.980:FF:000001">
    <property type="entry name" value="Non-ribosomal peptide synthetase"/>
    <property type="match status" value="3"/>
</dbReference>
<dbReference type="Pfam" id="PF13193">
    <property type="entry name" value="AMP-binding_C"/>
    <property type="match status" value="3"/>
</dbReference>
<keyword evidence="6" id="KW-0045">Antibiotic biosynthesis</keyword>
<keyword evidence="5" id="KW-0677">Repeat</keyword>
<dbReference type="CDD" id="cd17643">
    <property type="entry name" value="A_NRPS_Cytc1-like"/>
    <property type="match status" value="1"/>
</dbReference>
<dbReference type="Pfam" id="PF00501">
    <property type="entry name" value="AMP-binding"/>
    <property type="match status" value="3"/>
</dbReference>
<dbReference type="InterPro" id="IPR010071">
    <property type="entry name" value="AA_adenyl_dom"/>
</dbReference>
<dbReference type="InterPro" id="IPR042099">
    <property type="entry name" value="ANL_N_sf"/>
</dbReference>
<comment type="cofactor">
    <cofactor evidence="1">
        <name>pantetheine 4'-phosphate</name>
        <dbReference type="ChEBI" id="CHEBI:47942"/>
    </cofactor>
</comment>
<keyword evidence="4" id="KW-0597">Phosphoprotein</keyword>
<evidence type="ECO:0000256" key="1">
    <source>
        <dbReference type="ARBA" id="ARBA00001957"/>
    </source>
</evidence>
<dbReference type="GO" id="GO:0044550">
    <property type="term" value="P:secondary metabolite biosynthetic process"/>
    <property type="evidence" value="ECO:0007669"/>
    <property type="project" value="UniProtKB-ARBA"/>
</dbReference>
<comment type="similarity">
    <text evidence="2">Belongs to the ATP-dependent AMP-binding enzyme family.</text>
</comment>
<dbReference type="CDD" id="cd19543">
    <property type="entry name" value="DCL_NRPS"/>
    <property type="match status" value="1"/>
</dbReference>
<keyword evidence="9" id="KW-1185">Reference proteome</keyword>
<dbReference type="NCBIfam" id="NF003417">
    <property type="entry name" value="PRK04813.1"/>
    <property type="match status" value="3"/>
</dbReference>
<dbReference type="FunFam" id="1.10.1200.10:FF:000005">
    <property type="entry name" value="Nonribosomal peptide synthetase 1"/>
    <property type="match status" value="3"/>
</dbReference>
<dbReference type="InterPro" id="IPR025110">
    <property type="entry name" value="AMP-bd_C"/>
</dbReference>
<dbReference type="Gene3D" id="3.30.559.30">
    <property type="entry name" value="Nonribosomal peptide synthetase, condensation domain"/>
    <property type="match status" value="4"/>
</dbReference>
<dbReference type="SMART" id="SM00823">
    <property type="entry name" value="PKS_PP"/>
    <property type="match status" value="3"/>
</dbReference>
<feature type="domain" description="Carrier" evidence="7">
    <location>
        <begin position="2003"/>
        <end position="2078"/>
    </location>
</feature>
<keyword evidence="3" id="KW-0596">Phosphopantetheine</keyword>
<dbReference type="EMBL" id="CP042593">
    <property type="protein sequence ID" value="QED47026.1"/>
    <property type="molecule type" value="Genomic_DNA"/>
</dbReference>
<dbReference type="CDD" id="cd19531">
    <property type="entry name" value="LCL_NRPS-like"/>
    <property type="match status" value="2"/>
</dbReference>
<dbReference type="Pfam" id="PF00550">
    <property type="entry name" value="PP-binding"/>
    <property type="match status" value="3"/>
</dbReference>
<dbReference type="Gene3D" id="2.30.38.10">
    <property type="entry name" value="Luciferase, Domain 3"/>
    <property type="match status" value="2"/>
</dbReference>
<sequence length="3588" mass="410534">MSQKIGIQNIYPLTPLQEGILFHHLMDASSNAYIEQLVLSIKGRFHIDHLKEAYQRIIDRHDVFRTVFRSKKLAKPLQVVLKTRKAKIHFEDITSRDIVNKELFLEHYRELEVEKGFDLTKDQLFRITVLKVADDEYKLLFTFHHIILDGWSVAIVLEELMEVYHSIPLEKEISIDPVYPYSSYISWAENQNMSDASIYWNQYIREYEEPITIPKLSNKKTSSSYEAEDFVFDFGQEITSSLRDLAKRQKVTLNTVVQSLWGLLVHWYSQSEDIMFGSVVSGRPADLPGIEKAVGMYINTVPVRMKINKDLTFSSLIESVQNLGLQSKPYEYYPLYLIENKLNSNQPLIDHVLAFENYPLNQKSFEKRNNSSFVVENIQFYDQTHYDLNVIVFPEDSLRVRISFNSAVFDVGFIQGIKQHLVELAKKVCESPNEKLRGLSPLSNDEKAIILKHGNAEMAQYPSEYTIHEIFEICSEKYPSKTALKYGVQHVTYEELNSKSNRLAAVLRQKGLHRGDIVAIMADRTPEMIIGILATLKAGGTYLPVDPTLPFDRIHYMLSDSKAKFMLGQNDEIKEYSGIFISFKDIQLQNIPSTNLKNVNEPTDTAYIIYTSGTTGRPKGVMVDHKNVIRLLHNSDIQFQFDSGDIWTLFHSFSFDFSVWEMYGALLYGGTCVIVPKEIAQNPKAFLSLLQKEKVTVLNQTPSAFFHLIEEVYKKTNMTLNLRYVIFGGEALKPLILHEWKQRFPEICLVNMYGITETTVHVTYKEMNEYDIAQNISNIGKPIPTNTVYILNDQKELLPIGVPGELYVGGKGVSKGYLFQETLTKERFLENLFRPGELMYKTGDLVRMLPSGDLEYLGRIDHQVKVRGHRIELGEIENQLLSHSEIKEAVVINLKDHTDMTYLCAYVVSDRELSSTALRTYLSSFLPDYMIPAHFVFLASLPLTGNGKIDRKELPKPEISSNFAYVEPQTSLEIELAKIWKEVLGVERVGIHDHFFELGGHSLRATQLVNMIHKNLDLELPLKMVFEKPTIQLMCQEIEKLNPSEKREFHEIQKVEEQEYYPASSAQKRLLILNQLENIGNNYNITGAVQLEGPVDPKRLEQAIQQVINRHEALRTSFETTEEGFIQRVHPHVPFSLEQWEEKEPKASQSVNRFSRPFNLSNAPLLRAGLVKTGPECHVLILDMHHSISDEASLKTMLKEISLLYKGEVLPPLRLQYKDVAAWQTERMKTKEFLEAETFWLKEMSGELPVLDISRRERPKFQSFEGDRVDFHVPTSLAQQLSELATKTGTTLYMVLLSAYQLLLSRYSGQEDIIVGSPVASRPHADLQNMVGMFVNTIPMRNSLSEEESIRSLLQKVRERALLAFEHQSYPFEQLVEKVSITRDLSRNPVFDHMFIMHDAGTAKLELENVDITSYSLEDRSAKVDLTLEVSENEMGLSAWFQYSTALFSKDEMKIMSSHFVNILEEIVKDTDQPLSSIEMISEAERYTLLHDLNPKTVAGVERTVHQRFEEQVTHTPAQIAVISSGREYTYQEINERANRMARALQNMNVEKGDRIGVMVKRSEDLIIALLAVLKTGAAYVPIDPDYPEDRIAYMVHDSNTKYIMTDVREGRLSSFDEKLCLLSDLADQSEDGSNLEVDVLATELAYIIYTSGSTGKPKGVMVEHRSVHNFIEGMSECVKMASGDKVLALTTVSFDIFVTETFLPLAKGACVIMASEEEQQDPALLSSLIMDNEVTTIQATPSRIKGLLMYPEGEECLETVKVMIVGGEALPPTLLQSLQAYTNLTIYNAYGPSETSVWSTIKNVTSDHEVTIGQPIRNTRCYIVGPHNRFQPIGVLGELCIAGSGVSRGYLNRPELTASKFVEDPFMTGETMYKTGDLARWLPDGQIEYAGRIDQQVKMRGYRIELQEIEVCMEECNTIREAAVALHRDSLGDTYLCGYVVWNDPEKTISFKDLKVELAKRLPGYMVPTHFMVLEQLPLTANGKLDRKSMPKPEHRNDSYVEPQTQWEKQLTKLWSKVLGVQKVGVHDHFFSLGGQSLKAIKLINEINKLYNIEMTIKDLFLHPTVYGMSQMIEKQKKVDYVPIVPSKKADTYPMTSAQKRLFLLNEMEGVSVSYNMPTVLEVTGEFNIFMLQKAFTTLIDRHEILRTSFEIQHGEPVQRIHEQVYSEITVLKANQENLDVFIEASIQAFNLTTPPLIRMTVVEVVDKNKHFVILDMHHIISDGLSLEIIEAELLQLYQGRRLDKLDLQYKDFAVWQKTQLNKQRLKDQEMFWLEKFEKDAPLLELPLDYQRPKVKSFKGSRYHFNIDQEFTRQLNQLVNETDATLYMILLSCFQVTLSRYTGQEDIVVGTPVSGRNHPDVHNLVGMFVNMLPLRMCATGKKSFRDFLHEVKKITLESFTNQDYPFEELIGKLKLERDIGRNPLFDVVFALQNSSLSKMVLTNQVFSPYQVKESTSKFDLMLEAVEEEGVIQLNLQYCTDLFNEDTIIRFSKSFINIVKAVCKEHNRQICDLEILSEDEEKEILQLSKGPASHFYPELTIQEAFEIQVNTQPDKIAVISQGQPMTYKELNDKANRLAHFLKDKGVQEDESIGILMEQTEDMIVSILGVLKAGASYLPLNLEYPADRLKYLLEDSKTRFIIVDKSYEENLDFQGEFISVDTFPFFDWSGENLEVSNSPSNLAYIMYTSGTTGNPKGVMVTHRNVNSLVLHPNYVGFEETDQILLTGASSFDATTFEIWGALLNGLTVHLCERRLLFEINRLSDYIKQNNITIMWLTSSLFNQYAEHNDDMFAPLRYLIVGGEALSPKHISLARKNKKLNVINAYGPTENTTFSTYYPIHNDFTRNIPIGRPISNSSVFIVDSFNNLQPIGVAGEICVGGAGVARGYLNKQELTSKKFTQNPFGEDRIYHTGDIGRWLPDGNIEYIGRIDNQVKIRGYRIELKEIEAALLKHSSVRNGVVKVNEDINKQKCLCAYYVAEDQIEPSELRDELKKRLPSYMIPSFFIELNELPLTVNGKVDTQSLPNPDYDKRNDVTLPRNEMEEIMVEIFKEVLGVPNLGMNESFFDLGGDSIKALQISARLHSIQLKMEVKDLFKYPTIESIAPFIQKVINEEFQGAIEGEVQLTPIQKWFFEKLSMEHYWNQAIMLHHKGKFDEPTVRAVMRKLVEHHDALRMSYLHGNSITQVNRGTTFMDEELFHFDIYDYTNLKDYQYEISKKANSLYKGLNLQNGPLVSLGLFKTSEGDFLLFIVHHLVIDGVSWRILIEDFISGYQNMIQTKDLCMPKKTASYQSWSAFLSSYSKDTSLLKEIEYWEGIFKHNIPKIEKEFTETTNLSKHSRIVSVEFSKEETISLLNDVHHAFHTEKNDILLTALALSLKSWTGNSKFLVNLEGHGREAITSNINISRTIGWFTSIFPVLLDVTFSEEKSHLIKQVKEMMRGIPNKGIGFGILKYLSPFGEQIQFAAKSEPQISFNFLGEYGNELKKPFTLSSLPIGESINPESVRPHDIEILGKVVNGALQFQFEYNKLHFSNKTMERLARLFKSHLIDLIHLCTMKKESEYTPSDYGDNHNLTFDELENLQDLIAAKFKS</sequence>
<gene>
    <name evidence="8" type="ORF">FSZ17_07090</name>
</gene>
<dbReference type="Gene3D" id="3.40.50.12780">
    <property type="entry name" value="N-terminal domain of ligase-like"/>
    <property type="match status" value="1"/>
</dbReference>
<dbReference type="GO" id="GO:0008610">
    <property type="term" value="P:lipid biosynthetic process"/>
    <property type="evidence" value="ECO:0007669"/>
    <property type="project" value="UniProtKB-ARBA"/>
</dbReference>
<dbReference type="InterPro" id="IPR020806">
    <property type="entry name" value="PKS_PP-bd"/>
</dbReference>
<name>A0A5B8Z6K5_CYTDA</name>
<dbReference type="GO" id="GO:0017000">
    <property type="term" value="P:antibiotic biosynthetic process"/>
    <property type="evidence" value="ECO:0007669"/>
    <property type="project" value="UniProtKB-KW"/>
</dbReference>
<dbReference type="PROSITE" id="PS50075">
    <property type="entry name" value="CARRIER"/>
    <property type="match status" value="3"/>
</dbReference>
<dbReference type="InterPro" id="IPR000873">
    <property type="entry name" value="AMP-dep_synth/lig_dom"/>
</dbReference>
<dbReference type="FunFam" id="3.30.300.30:FF:000010">
    <property type="entry name" value="Enterobactin synthetase component F"/>
    <property type="match status" value="3"/>
</dbReference>
<dbReference type="CDD" id="cd05930">
    <property type="entry name" value="A_NRPS"/>
    <property type="match status" value="1"/>
</dbReference>
<dbReference type="GO" id="GO:0005829">
    <property type="term" value="C:cytosol"/>
    <property type="evidence" value="ECO:0007669"/>
    <property type="project" value="TreeGrafter"/>
</dbReference>
<dbReference type="Gene3D" id="3.40.50.980">
    <property type="match status" value="4"/>
</dbReference>
<evidence type="ECO:0000256" key="3">
    <source>
        <dbReference type="ARBA" id="ARBA00022450"/>
    </source>
</evidence>
<feature type="domain" description="Carrier" evidence="7">
    <location>
        <begin position="3035"/>
        <end position="3109"/>
    </location>
</feature>
<dbReference type="SUPFAM" id="SSF56801">
    <property type="entry name" value="Acetyl-CoA synthetase-like"/>
    <property type="match status" value="3"/>
</dbReference>
<dbReference type="GO" id="GO:0031177">
    <property type="term" value="F:phosphopantetheine binding"/>
    <property type="evidence" value="ECO:0007669"/>
    <property type="project" value="InterPro"/>
</dbReference>